<dbReference type="Gene3D" id="3.30.430.20">
    <property type="entry name" value="Gnk2 domain, C-X8-C-X2-C motif"/>
    <property type="match status" value="2"/>
</dbReference>
<feature type="domain" description="Gnk2-homologous" evidence="18">
    <location>
        <begin position="25"/>
        <end position="129"/>
    </location>
</feature>
<keyword evidence="2" id="KW-0723">Serine/threonine-protein kinase</keyword>
<sequence>MWLLVCLYFLGFLFNFSITDATEIHYLNHSCSSNKTFAPNSAYESNLRTLLPSLSSHATTAQFFNTTSGGGDGKETIYASFMCRGDVTNHTCQECIRTAAQKISQVCPNSKEALIWYHECLVRYSNRCFFSSLEEWPRFNFIDYNVTNSTNEKGSYGFWLLSKTLSDAVGEAANAGPAGTMKFATKNATVFGSQEIHTLVQCTPDLSSEDCSECLGDIMKDISLCCLGRIGGMVLYPSCTLMFGSRHFYRDVIVASNATQESLTSGNKMISAGGIVTVVIFLGFTMLISFHCYFLWRRARKRKYKVLLKENFGQESVTIEGLQFDLVTIQAATNNFSNENKIGKGGFGEVYKGILSCGLHIAVKRLSQSSTQGSIEFKNEVLLIAKLQHRNLVELIGFCLEAQEKILVYKFMHNGSLDKFLFGLMLHLTLLKFSISFIQYMRLLNICLPTFLIHLVNIAGHQQKMLSWSQRFKIIEGIARGILYLHEHSRLKVIHRDIKPSNILLDENMNPKISDFGMARIMEIDQDRAKTRRIVGTYGYMSPEYAMFGQFSEKSDVFSFGVMILEIITGKKNTSSRESRYMPNGLMSYVWRKWMDKTPLSILDPLLEENYSRVEVIRCIHISLLCVQENKNIRPTIADIVSYLDGRHTIEFPFPQEPAYLLLDKMDTKIVSKHYSINEMSVSTFYAR</sequence>
<dbReference type="InterPro" id="IPR017441">
    <property type="entry name" value="Protein_kinase_ATP_BS"/>
</dbReference>
<keyword evidence="5 16" id="KW-0732">Signal</keyword>
<reference evidence="20" key="2">
    <citation type="submission" date="2025-08" db="UniProtKB">
        <authorList>
            <consortium name="RefSeq"/>
        </authorList>
    </citation>
    <scope>IDENTIFICATION</scope>
    <source>
        <tissue evidence="20">Leaf</tissue>
    </source>
</reference>
<dbReference type="GeneID" id="106770668"/>
<keyword evidence="19" id="KW-1185">Reference proteome</keyword>
<dbReference type="InterPro" id="IPR001245">
    <property type="entry name" value="Ser-Thr/Tyr_kinase_cat_dom"/>
</dbReference>
<evidence type="ECO:0000256" key="7">
    <source>
        <dbReference type="ARBA" id="ARBA00022741"/>
    </source>
</evidence>
<dbReference type="SMART" id="SM00220">
    <property type="entry name" value="S_TKc"/>
    <property type="match status" value="1"/>
</dbReference>
<evidence type="ECO:0000313" key="19">
    <source>
        <dbReference type="Proteomes" id="UP000087766"/>
    </source>
</evidence>
<dbReference type="PROSITE" id="PS50011">
    <property type="entry name" value="PROTEIN_KINASE_DOM"/>
    <property type="match status" value="1"/>
</dbReference>
<dbReference type="GO" id="GO:0005524">
    <property type="term" value="F:ATP binding"/>
    <property type="evidence" value="ECO:0007669"/>
    <property type="project" value="UniProtKB-UniRule"/>
</dbReference>
<dbReference type="GO" id="GO:0004674">
    <property type="term" value="F:protein serine/threonine kinase activity"/>
    <property type="evidence" value="ECO:0007669"/>
    <property type="project" value="UniProtKB-KW"/>
</dbReference>
<dbReference type="InterPro" id="IPR011009">
    <property type="entry name" value="Kinase-like_dom_sf"/>
</dbReference>
<reference evidence="19" key="1">
    <citation type="journal article" date="2014" name="Nat. Commun.">
        <title>Genome sequence of mungbean and insights into evolution within Vigna species.</title>
        <authorList>
            <person name="Kang Y.J."/>
            <person name="Kim S.K."/>
            <person name="Kim M.Y."/>
            <person name="Lestari P."/>
            <person name="Kim K.H."/>
            <person name="Ha B.K."/>
            <person name="Jun T.H."/>
            <person name="Hwang W.J."/>
            <person name="Lee T."/>
            <person name="Lee J."/>
            <person name="Shim S."/>
            <person name="Yoon M.Y."/>
            <person name="Jang Y.E."/>
            <person name="Han K.S."/>
            <person name="Taeprayoon P."/>
            <person name="Yoon N."/>
            <person name="Somta P."/>
            <person name="Tanya P."/>
            <person name="Kim K.S."/>
            <person name="Gwag J.G."/>
            <person name="Moon J.K."/>
            <person name="Lee Y.H."/>
            <person name="Park B.S."/>
            <person name="Bombarely A."/>
            <person name="Doyle J.J."/>
            <person name="Jackson S.A."/>
            <person name="Schafleitner R."/>
            <person name="Srinives P."/>
            <person name="Varshney R.K."/>
            <person name="Lee S.H."/>
        </authorList>
    </citation>
    <scope>NUCLEOTIDE SEQUENCE [LARGE SCALE GENOMIC DNA]</scope>
    <source>
        <strain evidence="19">cv. VC1973A</strain>
    </source>
</reference>
<dbReference type="PROSITE" id="PS00107">
    <property type="entry name" value="PROTEIN_KINASE_ATP"/>
    <property type="match status" value="1"/>
</dbReference>
<proteinExistence type="predicted"/>
<keyword evidence="13" id="KW-0325">Glycoprotein</keyword>
<dbReference type="RefSeq" id="XP_022641391.1">
    <property type="nucleotide sequence ID" value="XM_022785670.1"/>
</dbReference>
<evidence type="ECO:0000256" key="16">
    <source>
        <dbReference type="SAM" id="SignalP"/>
    </source>
</evidence>
<keyword evidence="9 14" id="KW-0067">ATP-binding</keyword>
<accession>A0A3Q0FCM8</accession>
<dbReference type="SUPFAM" id="SSF56112">
    <property type="entry name" value="Protein kinase-like (PK-like)"/>
    <property type="match status" value="1"/>
</dbReference>
<evidence type="ECO:0000256" key="15">
    <source>
        <dbReference type="SAM" id="Phobius"/>
    </source>
</evidence>
<dbReference type="CDD" id="cd23509">
    <property type="entry name" value="Gnk2-like"/>
    <property type="match status" value="2"/>
</dbReference>
<keyword evidence="12" id="KW-0675">Receptor</keyword>
<feature type="domain" description="Protein kinase" evidence="17">
    <location>
        <begin position="336"/>
        <end position="651"/>
    </location>
</feature>
<feature type="transmembrane region" description="Helical" evidence="15">
    <location>
        <begin position="420"/>
        <end position="441"/>
    </location>
</feature>
<dbReference type="InterPro" id="IPR002902">
    <property type="entry name" value="GNK2"/>
</dbReference>
<evidence type="ECO:0000256" key="4">
    <source>
        <dbReference type="ARBA" id="ARBA00022692"/>
    </source>
</evidence>
<keyword evidence="3" id="KW-0808">Transferase</keyword>
<name>A0A3Q0FCM8_VIGRR</name>
<keyword evidence="8" id="KW-0418">Kinase</keyword>
<evidence type="ECO:0000256" key="2">
    <source>
        <dbReference type="ARBA" id="ARBA00022527"/>
    </source>
</evidence>
<evidence type="ECO:0000259" key="18">
    <source>
        <dbReference type="PROSITE" id="PS51473"/>
    </source>
</evidence>
<dbReference type="InterPro" id="IPR038408">
    <property type="entry name" value="GNK2_sf"/>
</dbReference>
<evidence type="ECO:0000256" key="10">
    <source>
        <dbReference type="ARBA" id="ARBA00022989"/>
    </source>
</evidence>
<protein>
    <submittedName>
        <fullName evidence="20">Cysteine-rich receptor-like protein kinase 25 isoform X1</fullName>
    </submittedName>
</protein>
<dbReference type="PANTHER" id="PTHR27002">
    <property type="entry name" value="RECEPTOR-LIKE SERINE/THREONINE-PROTEIN KINASE SD1-8"/>
    <property type="match status" value="1"/>
</dbReference>
<dbReference type="InterPro" id="IPR008271">
    <property type="entry name" value="Ser/Thr_kinase_AS"/>
</dbReference>
<evidence type="ECO:0000256" key="8">
    <source>
        <dbReference type="ARBA" id="ARBA00022777"/>
    </source>
</evidence>
<evidence type="ECO:0000256" key="11">
    <source>
        <dbReference type="ARBA" id="ARBA00023136"/>
    </source>
</evidence>
<keyword evidence="7 14" id="KW-0547">Nucleotide-binding</keyword>
<dbReference type="Gene3D" id="3.30.200.20">
    <property type="entry name" value="Phosphorylase Kinase, domain 1"/>
    <property type="match status" value="1"/>
</dbReference>
<evidence type="ECO:0000256" key="13">
    <source>
        <dbReference type="ARBA" id="ARBA00023180"/>
    </source>
</evidence>
<dbReference type="GO" id="GO:0042742">
    <property type="term" value="P:defense response to bacterium"/>
    <property type="evidence" value="ECO:0007669"/>
    <property type="project" value="TreeGrafter"/>
</dbReference>
<dbReference type="AlphaFoldDB" id="A0A3Q0FCM8"/>
<evidence type="ECO:0000259" key="17">
    <source>
        <dbReference type="PROSITE" id="PS50011"/>
    </source>
</evidence>
<evidence type="ECO:0000313" key="20">
    <source>
        <dbReference type="RefSeq" id="XP_022641391.1"/>
    </source>
</evidence>
<dbReference type="Pfam" id="PF07714">
    <property type="entry name" value="PK_Tyr_Ser-Thr"/>
    <property type="match status" value="1"/>
</dbReference>
<dbReference type="OrthoDB" id="4062651at2759"/>
<keyword evidence="11 15" id="KW-0472">Membrane</keyword>
<keyword evidence="10 15" id="KW-1133">Transmembrane helix</keyword>
<dbReference type="FunFam" id="1.10.510.10:FF:000129">
    <property type="entry name" value="cysteine-rich receptor-like protein kinase 10"/>
    <property type="match status" value="1"/>
</dbReference>
<dbReference type="GO" id="GO:0009751">
    <property type="term" value="P:response to salicylic acid"/>
    <property type="evidence" value="ECO:0007669"/>
    <property type="project" value="UniProtKB-ARBA"/>
</dbReference>
<evidence type="ECO:0000256" key="12">
    <source>
        <dbReference type="ARBA" id="ARBA00023170"/>
    </source>
</evidence>
<feature type="binding site" evidence="14">
    <location>
        <position position="364"/>
    </location>
    <ligand>
        <name>ATP</name>
        <dbReference type="ChEBI" id="CHEBI:30616"/>
    </ligand>
</feature>
<evidence type="ECO:0000256" key="3">
    <source>
        <dbReference type="ARBA" id="ARBA00022679"/>
    </source>
</evidence>
<dbReference type="Pfam" id="PF01657">
    <property type="entry name" value="Stress-antifung"/>
    <property type="match status" value="2"/>
</dbReference>
<feature type="domain" description="Gnk2-homologous" evidence="18">
    <location>
        <begin position="140"/>
        <end position="248"/>
    </location>
</feature>
<evidence type="ECO:0000256" key="6">
    <source>
        <dbReference type="ARBA" id="ARBA00022737"/>
    </source>
</evidence>
<dbReference type="CDD" id="cd14066">
    <property type="entry name" value="STKc_IRAK"/>
    <property type="match status" value="1"/>
</dbReference>
<feature type="chain" id="PRO_5018041560" evidence="16">
    <location>
        <begin position="22"/>
        <end position="688"/>
    </location>
</feature>
<gene>
    <name evidence="20" type="primary">LOC106770668</name>
</gene>
<comment type="subcellular location">
    <subcellularLocation>
        <location evidence="1">Membrane</location>
        <topology evidence="1">Single-pass membrane protein</topology>
    </subcellularLocation>
</comment>
<feature type="signal peptide" evidence="16">
    <location>
        <begin position="1"/>
        <end position="21"/>
    </location>
</feature>
<evidence type="ECO:0000256" key="5">
    <source>
        <dbReference type="ARBA" id="ARBA00022729"/>
    </source>
</evidence>
<dbReference type="Proteomes" id="UP000087766">
    <property type="component" value="Chromosome 8"/>
</dbReference>
<dbReference type="InterPro" id="IPR000719">
    <property type="entry name" value="Prot_kinase_dom"/>
</dbReference>
<dbReference type="FunFam" id="3.30.430.20:FF:000003">
    <property type="entry name" value="Cysteine-rich RLK (RECEPTOR-like protein kinase) 10"/>
    <property type="match status" value="1"/>
</dbReference>
<dbReference type="PROSITE" id="PS51473">
    <property type="entry name" value="GNK2"/>
    <property type="match status" value="2"/>
</dbReference>
<evidence type="ECO:0000256" key="14">
    <source>
        <dbReference type="PROSITE-ProRule" id="PRU10141"/>
    </source>
</evidence>
<evidence type="ECO:0000256" key="1">
    <source>
        <dbReference type="ARBA" id="ARBA00004167"/>
    </source>
</evidence>
<dbReference type="FunFam" id="3.30.200.20:FF:000727">
    <property type="entry name" value="Cysteine-rich RLK (RECEPTOR-like protein kinase) 23"/>
    <property type="match status" value="1"/>
</dbReference>
<keyword evidence="4 15" id="KW-0812">Transmembrane</keyword>
<dbReference type="PROSITE" id="PS00108">
    <property type="entry name" value="PROTEIN_KINASE_ST"/>
    <property type="match status" value="1"/>
</dbReference>
<dbReference type="PANTHER" id="PTHR27002:SF847">
    <property type="entry name" value="CYSTEINE-RICH RECEPTOR-KINASE-LIKE PROTEIN"/>
    <property type="match status" value="1"/>
</dbReference>
<keyword evidence="6" id="KW-0677">Repeat</keyword>
<dbReference type="Gene3D" id="1.10.510.10">
    <property type="entry name" value="Transferase(Phosphotransferase) domain 1"/>
    <property type="match status" value="1"/>
</dbReference>
<feature type="transmembrane region" description="Helical" evidence="15">
    <location>
        <begin position="269"/>
        <end position="296"/>
    </location>
</feature>
<dbReference type="GO" id="GO:0005886">
    <property type="term" value="C:plasma membrane"/>
    <property type="evidence" value="ECO:0007669"/>
    <property type="project" value="TreeGrafter"/>
</dbReference>
<organism evidence="19 20">
    <name type="scientific">Vigna radiata var. radiata</name>
    <name type="common">Mung bean</name>
    <name type="synonym">Phaseolus aureus</name>
    <dbReference type="NCBI Taxonomy" id="3916"/>
    <lineage>
        <taxon>Eukaryota</taxon>
        <taxon>Viridiplantae</taxon>
        <taxon>Streptophyta</taxon>
        <taxon>Embryophyta</taxon>
        <taxon>Tracheophyta</taxon>
        <taxon>Spermatophyta</taxon>
        <taxon>Magnoliopsida</taxon>
        <taxon>eudicotyledons</taxon>
        <taxon>Gunneridae</taxon>
        <taxon>Pentapetalae</taxon>
        <taxon>rosids</taxon>
        <taxon>fabids</taxon>
        <taxon>Fabales</taxon>
        <taxon>Fabaceae</taxon>
        <taxon>Papilionoideae</taxon>
        <taxon>50 kb inversion clade</taxon>
        <taxon>NPAAA clade</taxon>
        <taxon>indigoferoid/millettioid clade</taxon>
        <taxon>Phaseoleae</taxon>
        <taxon>Vigna</taxon>
    </lineage>
</organism>
<evidence type="ECO:0000256" key="9">
    <source>
        <dbReference type="ARBA" id="ARBA00022840"/>
    </source>
</evidence>